<dbReference type="eggNOG" id="KOG3043">
    <property type="taxonomic scope" value="Eukaryota"/>
</dbReference>
<accession>V5G199</accession>
<dbReference type="InterPro" id="IPR029058">
    <property type="entry name" value="AB_hydrolase_fold"/>
</dbReference>
<protein>
    <recommendedName>
        <fullName evidence="1">Dienelactone hydrolase domain-containing protein</fullName>
    </recommendedName>
</protein>
<dbReference type="OrthoDB" id="17560at2759"/>
<name>V5G199_BYSSN</name>
<keyword evidence="3" id="KW-1185">Reference proteome</keyword>
<evidence type="ECO:0000259" key="1">
    <source>
        <dbReference type="Pfam" id="PF01738"/>
    </source>
</evidence>
<proteinExistence type="predicted"/>
<dbReference type="AlphaFoldDB" id="V5G199"/>
<evidence type="ECO:0000313" key="2">
    <source>
        <dbReference type="EMBL" id="GAD94627.1"/>
    </source>
</evidence>
<dbReference type="GO" id="GO:0016787">
    <property type="term" value="F:hydrolase activity"/>
    <property type="evidence" value="ECO:0007669"/>
    <property type="project" value="InterPro"/>
</dbReference>
<comment type="caution">
    <text evidence="2">The sequence shown here is derived from an EMBL/GenBank/DDBJ whole genome shotgun (WGS) entry which is preliminary data.</text>
</comment>
<dbReference type="InParanoid" id="V5G199"/>
<gene>
    <name evidence="2" type="ORF">PVAR5_3255</name>
</gene>
<dbReference type="Proteomes" id="UP000018001">
    <property type="component" value="Unassembled WGS sequence"/>
</dbReference>
<dbReference type="Pfam" id="PF01738">
    <property type="entry name" value="DLH"/>
    <property type="match status" value="1"/>
</dbReference>
<reference evidence="3" key="1">
    <citation type="journal article" date="2014" name="Genome Announc.">
        <title>Draft genome sequence of the formaldehyde-resistant fungus Byssochlamys spectabilis No. 5 (anamorph Paecilomyces variotii No. 5) (NBRC109023).</title>
        <authorList>
            <person name="Oka T."/>
            <person name="Ekino K."/>
            <person name="Fukuda K."/>
            <person name="Nomura Y."/>
        </authorList>
    </citation>
    <scope>NUCLEOTIDE SEQUENCE [LARGE SCALE GENOMIC DNA]</scope>
    <source>
        <strain evidence="3">No. 5 / NBRC 109023</strain>
    </source>
</reference>
<dbReference type="Gene3D" id="3.40.50.1820">
    <property type="entry name" value="alpha/beta hydrolase"/>
    <property type="match status" value="1"/>
</dbReference>
<dbReference type="InterPro" id="IPR002925">
    <property type="entry name" value="Dienelactn_hydro"/>
</dbReference>
<feature type="domain" description="Dienelactone hydrolase" evidence="1">
    <location>
        <begin position="44"/>
        <end position="174"/>
    </location>
</feature>
<dbReference type="PANTHER" id="PTHR17630:SF44">
    <property type="entry name" value="PROTEIN AIM2"/>
    <property type="match status" value="1"/>
</dbReference>
<sequence>MIRSFIQSKGGQHRFETASLGQFLMQQIRKIWTSYTVLSPTANILLSDVIGHQLINTQLLADQVSANGYLTVVPDLFFGNSVPLNSPAGFDIFEWLRDFPPERIDTVIQSTIEYLKISEGITTIAAAGYCFGGKHVVRFLGKGASVGYAAHRSMVDEVEFAGIKGPLSISAADKFNSAYIIIGFLFIAM</sequence>
<dbReference type="HOGENOM" id="CLU_1434258_0_0_1"/>
<dbReference type="PANTHER" id="PTHR17630">
    <property type="entry name" value="DIENELACTONE HYDROLASE"/>
    <property type="match status" value="1"/>
</dbReference>
<dbReference type="SUPFAM" id="SSF53474">
    <property type="entry name" value="alpha/beta-Hydrolases"/>
    <property type="match status" value="1"/>
</dbReference>
<organism evidence="2 3">
    <name type="scientific">Byssochlamys spectabilis (strain No. 5 / NBRC 109023)</name>
    <name type="common">Paecilomyces variotii</name>
    <dbReference type="NCBI Taxonomy" id="1356009"/>
    <lineage>
        <taxon>Eukaryota</taxon>
        <taxon>Fungi</taxon>
        <taxon>Dikarya</taxon>
        <taxon>Ascomycota</taxon>
        <taxon>Pezizomycotina</taxon>
        <taxon>Eurotiomycetes</taxon>
        <taxon>Eurotiomycetidae</taxon>
        <taxon>Eurotiales</taxon>
        <taxon>Thermoascaceae</taxon>
        <taxon>Paecilomyces</taxon>
    </lineage>
</organism>
<evidence type="ECO:0000313" key="3">
    <source>
        <dbReference type="Proteomes" id="UP000018001"/>
    </source>
</evidence>
<dbReference type="EMBL" id="BAUL01000096">
    <property type="protein sequence ID" value="GAD94627.1"/>
    <property type="molecule type" value="Genomic_DNA"/>
</dbReference>